<protein>
    <submittedName>
        <fullName evidence="1">Uncharacterized protein</fullName>
    </submittedName>
</protein>
<dbReference type="Proteomes" id="UP001055439">
    <property type="component" value="Chromosome 9"/>
</dbReference>
<sequence length="98" mass="11187">MRVERTHKNWAAYGPLLKSSEQLLHWSAMKEGTYPTSLIKNSIFLRNDSGERDNKFGDCLTADKNSASDHPKLLRSSPFASTVVLLALWRDLRSHMKL</sequence>
<reference evidence="1" key="1">
    <citation type="submission" date="2022-05" db="EMBL/GenBank/DDBJ databases">
        <title>The Musa troglodytarum L. genome provides insights into the mechanism of non-climacteric behaviour and enrichment of carotenoids.</title>
        <authorList>
            <person name="Wang J."/>
        </authorList>
    </citation>
    <scope>NUCLEOTIDE SEQUENCE</scope>
    <source>
        <tissue evidence="1">Leaf</tissue>
    </source>
</reference>
<dbReference type="EMBL" id="CP097511">
    <property type="protein sequence ID" value="URE47859.1"/>
    <property type="molecule type" value="Genomic_DNA"/>
</dbReference>
<keyword evidence="2" id="KW-1185">Reference proteome</keyword>
<proteinExistence type="predicted"/>
<dbReference type="AlphaFoldDB" id="A0A9E7IGF2"/>
<accession>A0A9E7IGF2</accession>
<name>A0A9E7IGF2_9LILI</name>
<gene>
    <name evidence="1" type="ORF">MUK42_15817</name>
</gene>
<evidence type="ECO:0000313" key="2">
    <source>
        <dbReference type="Proteomes" id="UP001055439"/>
    </source>
</evidence>
<organism evidence="1 2">
    <name type="scientific">Musa troglodytarum</name>
    <name type="common">fe'i banana</name>
    <dbReference type="NCBI Taxonomy" id="320322"/>
    <lineage>
        <taxon>Eukaryota</taxon>
        <taxon>Viridiplantae</taxon>
        <taxon>Streptophyta</taxon>
        <taxon>Embryophyta</taxon>
        <taxon>Tracheophyta</taxon>
        <taxon>Spermatophyta</taxon>
        <taxon>Magnoliopsida</taxon>
        <taxon>Liliopsida</taxon>
        <taxon>Zingiberales</taxon>
        <taxon>Musaceae</taxon>
        <taxon>Musa</taxon>
    </lineage>
</organism>
<evidence type="ECO:0000313" key="1">
    <source>
        <dbReference type="EMBL" id="URE47859.1"/>
    </source>
</evidence>
<dbReference type="OrthoDB" id="637682at2759"/>